<reference evidence="4" key="1">
    <citation type="submission" date="2020-11" db="EMBL/GenBank/DDBJ databases">
        <title>Halonatronomonas betainensis gen. nov., sp. nov. a novel haloalkaliphilic representative of the family Halanaerobiacae capable of betaine degradation.</title>
        <authorList>
            <person name="Boltyanskaya Y."/>
            <person name="Kevbrin V."/>
            <person name="Detkova E."/>
            <person name="Grouzdev D.S."/>
            <person name="Koziaeva V."/>
            <person name="Zhilina T."/>
        </authorList>
    </citation>
    <scope>NUCLEOTIDE SEQUENCE</scope>
    <source>
        <strain evidence="4">Z-7014</strain>
    </source>
</reference>
<evidence type="ECO:0000313" key="4">
    <source>
        <dbReference type="EMBL" id="MBF8436105.1"/>
    </source>
</evidence>
<feature type="binding site" evidence="3">
    <location>
        <position position="105"/>
    </location>
    <ligand>
        <name>substrate</name>
    </ligand>
</feature>
<dbReference type="Pfam" id="PF13772">
    <property type="entry name" value="AIG2_2"/>
    <property type="match status" value="1"/>
</dbReference>
<dbReference type="PANTHER" id="PTHR12935">
    <property type="entry name" value="GAMMA-GLUTAMYLCYCLOTRANSFERASE"/>
    <property type="match status" value="1"/>
</dbReference>
<dbReference type="GO" id="GO:0003839">
    <property type="term" value="F:gamma-glutamylcyclotransferase activity"/>
    <property type="evidence" value="ECO:0007669"/>
    <property type="project" value="InterPro"/>
</dbReference>
<dbReference type="InterPro" id="IPR013024">
    <property type="entry name" value="GGCT-like"/>
</dbReference>
<name>A0A931F5P9_9FIRM</name>
<accession>A0A931F5P9</accession>
<dbReference type="EMBL" id="JADPIE010000002">
    <property type="protein sequence ID" value="MBF8436105.1"/>
    <property type="molecule type" value="Genomic_DNA"/>
</dbReference>
<feature type="active site" description="Proton acceptor" evidence="2">
    <location>
        <position position="68"/>
    </location>
</feature>
<evidence type="ECO:0000313" key="5">
    <source>
        <dbReference type="Proteomes" id="UP000621436"/>
    </source>
</evidence>
<dbReference type="AlphaFoldDB" id="A0A931F5P9"/>
<organism evidence="4 5">
    <name type="scientific">Halonatronomonas betaini</name>
    <dbReference type="NCBI Taxonomy" id="2778430"/>
    <lineage>
        <taxon>Bacteria</taxon>
        <taxon>Bacillati</taxon>
        <taxon>Bacillota</taxon>
        <taxon>Clostridia</taxon>
        <taxon>Halanaerobiales</taxon>
        <taxon>Halarsenatibacteraceae</taxon>
        <taxon>Halonatronomonas</taxon>
    </lineage>
</organism>
<dbReference type="SUPFAM" id="SSF110857">
    <property type="entry name" value="Gamma-glutamyl cyclotransferase-like"/>
    <property type="match status" value="1"/>
</dbReference>
<gene>
    <name evidence="4" type="ORF">I0Q91_03360</name>
</gene>
<dbReference type="Gene3D" id="3.10.490.10">
    <property type="entry name" value="Gamma-glutamyl cyclotransferase-like"/>
    <property type="match status" value="1"/>
</dbReference>
<evidence type="ECO:0000256" key="1">
    <source>
        <dbReference type="ARBA" id="ARBA00023239"/>
    </source>
</evidence>
<dbReference type="PANTHER" id="PTHR12935:SF0">
    <property type="entry name" value="GAMMA-GLUTAMYLCYCLOTRANSFERASE"/>
    <property type="match status" value="1"/>
</dbReference>
<keyword evidence="5" id="KW-1185">Reference proteome</keyword>
<evidence type="ECO:0000256" key="2">
    <source>
        <dbReference type="PIRSR" id="PIRSR617939-1"/>
    </source>
</evidence>
<keyword evidence="1" id="KW-0456">Lyase</keyword>
<sequence length="143" mass="16682">MSSRRLKERIPSARSVTTARLNNYRFACNKIGGDNTGYANLEYDPESHVYGVVYKLQPDHFNTLDLYEGNYQRKEVRVEAGSKKLKAITYISDYTSNDLQVADWYQEYILNGAREHQLPAEYIQTIKEELNHKREANWRISNG</sequence>
<comment type="caution">
    <text evidence="4">The sequence shown here is derived from an EMBL/GenBank/DDBJ whole genome shotgun (WGS) entry which is preliminary data.</text>
</comment>
<dbReference type="Proteomes" id="UP000621436">
    <property type="component" value="Unassembled WGS sequence"/>
</dbReference>
<evidence type="ECO:0000256" key="3">
    <source>
        <dbReference type="PIRSR" id="PIRSR617939-2"/>
    </source>
</evidence>
<proteinExistence type="predicted"/>
<dbReference type="CDD" id="cd06661">
    <property type="entry name" value="GGCT_like"/>
    <property type="match status" value="1"/>
</dbReference>
<protein>
    <submittedName>
        <fullName evidence="4">Gamma-glutamylcyclotransferase</fullName>
    </submittedName>
</protein>
<dbReference type="InterPro" id="IPR017939">
    <property type="entry name" value="G-Glutamylcylcotransferase"/>
</dbReference>
<dbReference type="InterPro" id="IPR036568">
    <property type="entry name" value="GGCT-like_sf"/>
</dbReference>